<feature type="region of interest" description="Disordered" evidence="1">
    <location>
        <begin position="793"/>
        <end position="950"/>
    </location>
</feature>
<feature type="compositionally biased region" description="Basic and acidic residues" evidence="1">
    <location>
        <begin position="912"/>
        <end position="930"/>
    </location>
</feature>
<feature type="compositionally biased region" description="Basic and acidic residues" evidence="1">
    <location>
        <begin position="37"/>
        <end position="47"/>
    </location>
</feature>
<feature type="compositionally biased region" description="Low complexity" evidence="1">
    <location>
        <begin position="198"/>
        <end position="220"/>
    </location>
</feature>
<feature type="compositionally biased region" description="Pro residues" evidence="1">
    <location>
        <begin position="1018"/>
        <end position="1035"/>
    </location>
</feature>
<dbReference type="GeneID" id="106741053"/>
<dbReference type="RefSeq" id="XP_014468115.1">
    <property type="nucleotide sequence ID" value="XM_014612629.1"/>
</dbReference>
<feature type="compositionally biased region" description="Low complexity" evidence="1">
    <location>
        <begin position="931"/>
        <end position="948"/>
    </location>
</feature>
<dbReference type="KEGG" id="dqu:106741053"/>
<feature type="compositionally biased region" description="Low complexity" evidence="1">
    <location>
        <begin position="227"/>
        <end position="237"/>
    </location>
</feature>
<feature type="compositionally biased region" description="Low complexity" evidence="1">
    <location>
        <begin position="329"/>
        <end position="354"/>
    </location>
</feature>
<feature type="compositionally biased region" description="Acidic residues" evidence="1">
    <location>
        <begin position="685"/>
        <end position="695"/>
    </location>
</feature>
<feature type="compositionally biased region" description="Acidic residues" evidence="1">
    <location>
        <begin position="727"/>
        <end position="736"/>
    </location>
</feature>
<feature type="compositionally biased region" description="Low complexity" evidence="1">
    <location>
        <begin position="22"/>
        <end position="36"/>
    </location>
</feature>
<feature type="compositionally biased region" description="Basic and acidic residues" evidence="1">
    <location>
        <begin position="418"/>
        <end position="444"/>
    </location>
</feature>
<feature type="compositionally biased region" description="Polar residues" evidence="1">
    <location>
        <begin position="807"/>
        <end position="817"/>
    </location>
</feature>
<feature type="compositionally biased region" description="Acidic residues" evidence="1">
    <location>
        <begin position="705"/>
        <end position="717"/>
    </location>
</feature>
<keyword evidence="2" id="KW-1185">Reference proteome</keyword>
<evidence type="ECO:0000313" key="2">
    <source>
        <dbReference type="Proteomes" id="UP000515204"/>
    </source>
</evidence>
<accession>A0A6P3WQ15</accession>
<gene>
    <name evidence="3 4" type="primary">LOC106741053</name>
</gene>
<feature type="compositionally biased region" description="Basic and acidic residues" evidence="1">
    <location>
        <begin position="374"/>
        <end position="383"/>
    </location>
</feature>
<feature type="region of interest" description="Disordered" evidence="1">
    <location>
        <begin position="297"/>
        <end position="398"/>
    </location>
</feature>
<organism evidence="2 4">
    <name type="scientific">Dinoponera quadriceps</name>
    <name type="common">South American ant</name>
    <dbReference type="NCBI Taxonomy" id="609295"/>
    <lineage>
        <taxon>Eukaryota</taxon>
        <taxon>Metazoa</taxon>
        <taxon>Ecdysozoa</taxon>
        <taxon>Arthropoda</taxon>
        <taxon>Hexapoda</taxon>
        <taxon>Insecta</taxon>
        <taxon>Pterygota</taxon>
        <taxon>Neoptera</taxon>
        <taxon>Endopterygota</taxon>
        <taxon>Hymenoptera</taxon>
        <taxon>Apocrita</taxon>
        <taxon>Aculeata</taxon>
        <taxon>Formicoidea</taxon>
        <taxon>Formicidae</taxon>
        <taxon>Ponerinae</taxon>
        <taxon>Ponerini</taxon>
        <taxon>Dinoponera</taxon>
    </lineage>
</organism>
<sequence length="1088" mass="113779">MGARQSKRSVDITTTPKKEGLPAEGGVVGDAAAPGDGKLERIEEADTKPTTNGIAPHTEAVEDKEKDKDEATEKEKEPQEEVKAEEAKQESTGESAAEVAEVTTPTEGNPASPNAVASPDSKEAKKKDKKKKWSFRSISFSKKDKTKPSREETRKNGDVPMDGNMSVQEPLAEGGEEAENTTAAASGSPTDEKSTVSSPSADEQVAAAAPVAAAAASTPAEAKEEAAVTASPAAASPAEEKKEEPTPSAPTPVPSAEDKKEEAVVEKVEAEKKVVEVSPAAGGRSADPIEVPVFRVQPVATPSIIERKTSEDLPSLPPSSPPPTPIDPSPLQQARQAAASATALAEALKLPAEAAADEEEEEESAADVFPSSPREYDSQESRVKPAASSPVSSGPFSTFVPAEVVVECPPVVEIESRDRVAEKVETFASSRDNERGEIDPKVESVPESPAEEACERGGEEGTTPRVADTRDDGPLAECRPGSQDPLVNVEGGVEDARDESGISASPEVVRPTTDRGEAAELSVVMKVPGATDKVVNETLVVECQIKSEINNGGDDAAKTNVSADAGGCNENAAVVVAPPAEIKTNSPSATRRLEETAETENAAGDAAPMGPLEEKRSVDEETERPCGRAAVEPEHNYARDAPREAGEEGATVPVASEEPVDPEGVGLLPSDETVLVEAKVAVVIPEDDSVEELTDTTESVKAIPETDEERIENEPESDTALPTEETLISEELEDAPSIDAKTTSEDDVLPPPPLSEDAALFGAGSLAVKEDPATAELATASSLARIEQIEETESYLRATPPDGESCLLSSPEPTHCSSEFPDPPTEFPSLEVGESQSSEPQMSSPPPSFPLENIPEAMPPSFDDPQSYIPNAFEHDPASPRDPTETLLTPPSSPPASQSCANPVASGIAASAKDRPPQTLSHDGDDRSNRESQTTTTTGSSVSAPTPSDVELKERLAAKCLAETECQEEALSCQLSTAVLSAAAQEHHQSAAPEVEAPVENNVAHDTSTTDCNDEPPKVAPPAVPTEAPASPPTAPAITEDVASVTKAIEEIDISDKAVAAAVNEAIECNTNEIIADAHHQNNINEYE</sequence>
<evidence type="ECO:0000256" key="1">
    <source>
        <dbReference type="SAM" id="MobiDB-lite"/>
    </source>
</evidence>
<feature type="compositionally biased region" description="Basic and acidic residues" evidence="1">
    <location>
        <begin position="59"/>
        <end position="91"/>
    </location>
</feature>
<feature type="region of interest" description="Disordered" evidence="1">
    <location>
        <begin position="418"/>
        <end position="515"/>
    </location>
</feature>
<feature type="compositionally biased region" description="Polar residues" evidence="1">
    <location>
        <begin position="103"/>
        <end position="112"/>
    </location>
</feature>
<dbReference type="OrthoDB" id="8196194at2759"/>
<feature type="region of interest" description="Disordered" evidence="1">
    <location>
        <begin position="1"/>
        <end position="271"/>
    </location>
</feature>
<name>A0A6P3WQ15_DINQU</name>
<feature type="compositionally biased region" description="Basic and acidic residues" evidence="1">
    <location>
        <begin position="873"/>
        <end position="884"/>
    </location>
</feature>
<feature type="region of interest" description="Disordered" evidence="1">
    <location>
        <begin position="983"/>
        <end position="1037"/>
    </location>
</feature>
<protein>
    <submittedName>
        <fullName evidence="3 4">Proteoglycan 4-like isoform X1</fullName>
    </submittedName>
</protein>
<evidence type="ECO:0000313" key="4">
    <source>
        <dbReference type="RefSeq" id="XP_014468116.1"/>
    </source>
</evidence>
<reference evidence="3 4" key="1">
    <citation type="submission" date="2025-04" db="UniProtKB">
        <authorList>
            <consortium name="RefSeq"/>
        </authorList>
    </citation>
    <scope>IDENTIFICATION</scope>
</reference>
<feature type="compositionally biased region" description="Acidic residues" evidence="1">
    <location>
        <begin position="355"/>
        <end position="365"/>
    </location>
</feature>
<proteinExistence type="predicted"/>
<evidence type="ECO:0000313" key="3">
    <source>
        <dbReference type="RefSeq" id="XP_014468115.1"/>
    </source>
</evidence>
<feature type="compositionally biased region" description="Basic and acidic residues" evidence="1">
    <location>
        <begin position="141"/>
        <end position="157"/>
    </location>
</feature>
<dbReference type="RefSeq" id="XP_014468116.1">
    <property type="nucleotide sequence ID" value="XM_014612630.1"/>
</dbReference>
<feature type="compositionally biased region" description="Basic and acidic residues" evidence="1">
    <location>
        <begin position="612"/>
        <end position="646"/>
    </location>
</feature>
<feature type="region of interest" description="Disordered" evidence="1">
    <location>
        <begin position="578"/>
        <end position="670"/>
    </location>
</feature>
<dbReference type="AlphaFoldDB" id="A0A6P3WQ15"/>
<feature type="compositionally biased region" description="Basic and acidic residues" evidence="1">
    <location>
        <begin position="256"/>
        <end position="271"/>
    </location>
</feature>
<feature type="region of interest" description="Disordered" evidence="1">
    <location>
        <begin position="685"/>
        <end position="757"/>
    </location>
</feature>
<dbReference type="Proteomes" id="UP000515204">
    <property type="component" value="Unplaced"/>
</dbReference>
<feature type="compositionally biased region" description="Pro residues" evidence="1">
    <location>
        <begin position="315"/>
        <end position="328"/>
    </location>
</feature>